<feature type="compositionally biased region" description="Polar residues" evidence="2">
    <location>
        <begin position="32"/>
        <end position="46"/>
    </location>
</feature>
<feature type="zinc finger region" description="C3H1-type" evidence="1">
    <location>
        <begin position="324"/>
        <end position="354"/>
    </location>
</feature>
<gene>
    <name evidence="4" type="ORF">BDV95DRAFT_480552</name>
</gene>
<dbReference type="OrthoDB" id="1918685at2759"/>
<evidence type="ECO:0000256" key="1">
    <source>
        <dbReference type="PROSITE-ProRule" id="PRU00723"/>
    </source>
</evidence>
<dbReference type="Proteomes" id="UP000481861">
    <property type="component" value="Unassembled WGS sequence"/>
</dbReference>
<evidence type="ECO:0000259" key="3">
    <source>
        <dbReference type="PROSITE" id="PS50103"/>
    </source>
</evidence>
<accession>A0A7C8MH59</accession>
<dbReference type="InterPro" id="IPR000571">
    <property type="entry name" value="Znf_CCCH"/>
</dbReference>
<protein>
    <recommendedName>
        <fullName evidence="3">C3H1-type domain-containing protein</fullName>
    </recommendedName>
</protein>
<evidence type="ECO:0000256" key="2">
    <source>
        <dbReference type="SAM" id="MobiDB-lite"/>
    </source>
</evidence>
<evidence type="ECO:0000313" key="4">
    <source>
        <dbReference type="EMBL" id="KAF2878196.1"/>
    </source>
</evidence>
<dbReference type="PROSITE" id="PS50103">
    <property type="entry name" value="ZF_C3H1"/>
    <property type="match status" value="2"/>
</dbReference>
<dbReference type="SMART" id="SM00356">
    <property type="entry name" value="ZnF_C3H1"/>
    <property type="match status" value="2"/>
</dbReference>
<dbReference type="EMBL" id="JAADJZ010000001">
    <property type="protein sequence ID" value="KAF2878196.1"/>
    <property type="molecule type" value="Genomic_DNA"/>
</dbReference>
<feature type="zinc finger region" description="C3H1-type" evidence="1">
    <location>
        <begin position="378"/>
        <end position="406"/>
    </location>
</feature>
<dbReference type="GO" id="GO:0008270">
    <property type="term" value="F:zinc ion binding"/>
    <property type="evidence" value="ECO:0007669"/>
    <property type="project" value="UniProtKB-KW"/>
</dbReference>
<feature type="region of interest" description="Disordered" evidence="2">
    <location>
        <begin position="1"/>
        <end position="104"/>
    </location>
</feature>
<comment type="caution">
    <text evidence="4">The sequence shown here is derived from an EMBL/GenBank/DDBJ whole genome shotgun (WGS) entry which is preliminary data.</text>
</comment>
<keyword evidence="1" id="KW-0479">Metal-binding</keyword>
<dbReference type="Gene3D" id="3.30.1370.210">
    <property type="match status" value="1"/>
</dbReference>
<feature type="domain" description="C3H1-type" evidence="3">
    <location>
        <begin position="324"/>
        <end position="354"/>
    </location>
</feature>
<dbReference type="AlphaFoldDB" id="A0A7C8MH59"/>
<organism evidence="4 5">
    <name type="scientific">Massariosphaeria phaeospora</name>
    <dbReference type="NCBI Taxonomy" id="100035"/>
    <lineage>
        <taxon>Eukaryota</taxon>
        <taxon>Fungi</taxon>
        <taxon>Dikarya</taxon>
        <taxon>Ascomycota</taxon>
        <taxon>Pezizomycotina</taxon>
        <taxon>Dothideomycetes</taxon>
        <taxon>Pleosporomycetidae</taxon>
        <taxon>Pleosporales</taxon>
        <taxon>Pleosporales incertae sedis</taxon>
        <taxon>Massariosphaeria</taxon>
    </lineage>
</organism>
<evidence type="ECO:0000313" key="5">
    <source>
        <dbReference type="Proteomes" id="UP000481861"/>
    </source>
</evidence>
<feature type="compositionally biased region" description="Polar residues" evidence="2">
    <location>
        <begin position="313"/>
        <end position="323"/>
    </location>
</feature>
<feature type="domain" description="C3H1-type" evidence="3">
    <location>
        <begin position="378"/>
        <end position="406"/>
    </location>
</feature>
<keyword evidence="5" id="KW-1185">Reference proteome</keyword>
<feature type="region of interest" description="Disordered" evidence="2">
    <location>
        <begin position="298"/>
        <end position="323"/>
    </location>
</feature>
<sequence length="850" mass="96372">MREERPLKPSVKEPTKQRESKAAAGPRRGSAPQVQLNDTAKSTATTLAGRKASHAAVADPTSAISAKAGVPVRPGENKPITAIRSSKPRQTTTVKRSGAQPGRAINIINDPNAITRRRWENSTKDHYSKLHFRHKADVHSRSEGKPDPSALVYVNGDPSGTIRSPIQERRDAPQNGDVYGRRDVGRPRQQPDPDYYTAQYTSKDTEMDLPEWEAAKIPLSCFEWRNGQCQYHSRQCRFLHRDKDPSGHPYKPSPVYGHVPGKYAQPPLTCLFWFERASGCSKSTDECDYAHKNTGLLAQSNGPPLPIDPAKQPNLTQPKSSDLPSSSLTCYFWLRTPVGCFHQPEACKFAHRNTGLLAFKDGSTEQIDPTEEPHSSVNKDHLTCFFWTQGKCKFSATDCIYQHRDTGVMGPGPSNSKWFPKKNIPLAIRMPKVSTGESASLAMDPPLEIPAADDAEFVRPPSPDNEPEGALSLGTNILAPALTCVDLKRKIEDICKLDFKIIFQYNGDGLKESVLDRRAFLIFHPEDHSEELELITRWLVMHHVEVCSFWFEGSWDYFKGQISDGGTGVIITHPDFDWYSEIPYFGQVLKHKVSIWSVGNQIGSEWDPSISTFLPAYRYDSIPIFPHGGFIYITDDVFTKKPMEALKIVELFIARIEMCRQVAGPIDPVKRVNDGCLIWRLAVRPDFMRNLYDTCEKHEAEIEALDPVQLTRVKLYELLTRTEYIEPDDDAPFEIHPDDYWPIISERQELMPDYFEALARSQEAANAHMIRLYSGMLIEHRQSYRQYFVVHTEPEKATWQNSITNIDEVMTPEKCIEYFEQPSKGNRFEFYDWAFPEIKVNDDAAAMDTS</sequence>
<keyword evidence="1" id="KW-0862">Zinc</keyword>
<feature type="compositionally biased region" description="Basic and acidic residues" evidence="2">
    <location>
        <begin position="179"/>
        <end position="191"/>
    </location>
</feature>
<proteinExistence type="predicted"/>
<name>A0A7C8MH59_9PLEO</name>
<keyword evidence="1" id="KW-0863">Zinc-finger</keyword>
<feature type="region of interest" description="Disordered" evidence="2">
    <location>
        <begin position="133"/>
        <end position="196"/>
    </location>
</feature>
<feature type="compositionally biased region" description="Basic and acidic residues" evidence="2">
    <location>
        <begin position="135"/>
        <end position="146"/>
    </location>
</feature>
<feature type="compositionally biased region" description="Basic and acidic residues" evidence="2">
    <location>
        <begin position="1"/>
        <end position="21"/>
    </location>
</feature>
<reference evidence="4 5" key="1">
    <citation type="submission" date="2020-01" db="EMBL/GenBank/DDBJ databases">
        <authorList>
            <consortium name="DOE Joint Genome Institute"/>
            <person name="Haridas S."/>
            <person name="Albert R."/>
            <person name="Binder M."/>
            <person name="Bloem J."/>
            <person name="Labutti K."/>
            <person name="Salamov A."/>
            <person name="Andreopoulos B."/>
            <person name="Baker S.E."/>
            <person name="Barry K."/>
            <person name="Bills G."/>
            <person name="Bluhm B.H."/>
            <person name="Cannon C."/>
            <person name="Castanera R."/>
            <person name="Culley D.E."/>
            <person name="Daum C."/>
            <person name="Ezra D."/>
            <person name="Gonzalez J.B."/>
            <person name="Henrissat B."/>
            <person name="Kuo A."/>
            <person name="Liang C."/>
            <person name="Lipzen A."/>
            <person name="Lutzoni F."/>
            <person name="Magnuson J."/>
            <person name="Mondo S."/>
            <person name="Nolan M."/>
            <person name="Ohm R."/>
            <person name="Pangilinan J."/>
            <person name="Park H.-J.H."/>
            <person name="Ramirez L."/>
            <person name="Alfaro M."/>
            <person name="Sun H."/>
            <person name="Tritt A."/>
            <person name="Yoshinaga Y."/>
            <person name="Zwiers L.-H.L."/>
            <person name="Turgeon B.G."/>
            <person name="Goodwin S.B."/>
            <person name="Spatafora J.W."/>
            <person name="Crous P.W."/>
            <person name="Grigoriev I.V."/>
        </authorList>
    </citation>
    <scope>NUCLEOTIDE SEQUENCE [LARGE SCALE GENOMIC DNA]</scope>
    <source>
        <strain evidence="4 5">CBS 611.86</strain>
    </source>
</reference>